<evidence type="ECO:0000313" key="13">
    <source>
        <dbReference type="Proteomes" id="UP000298030"/>
    </source>
</evidence>
<keyword evidence="10" id="KW-0050">Antiport</keyword>
<dbReference type="Proteomes" id="UP000298030">
    <property type="component" value="Unassembled WGS sequence"/>
</dbReference>
<evidence type="ECO:0000256" key="5">
    <source>
        <dbReference type="ARBA" id="ARBA00022692"/>
    </source>
</evidence>
<sequence length="421" mass="45508">MSASESTPLLRDANGNGQPGHRLSWSERVVKVIKAEGEPSWLQSYRWFIFGSWVNILLLFVPLSAVAHHLNWDAALRFSFSFIAIVPLAKLLGDATENMSASLGETMAGLLNASFGNAVEIIVGIAALLQGQIRIVQTSMLGSILSNILLVLGCSFLAAGTVRAESVFQVTAAQASSSLMTLACITLVIPAAYNSTISKITAPTGDDGAAERGLLLISRGTAIMLLFVYAAFLWFQLKSHAFLYQRNDEEAGSINSQETPVPEEPEEEPNMNLPSAGVALLVVTIITSFCADYLVASIEETAERYHIPKAFIGLILLPIVANAAEHVTSVWMAMKNKMELTITICVGSSIQIAAFVVPLMVIIGWITGHELTLYFADFETICLFVSVILVNTLIQDGKSNYMEGLLLVTLYAVIALAFWVS</sequence>
<feature type="transmembrane region" description="Helical" evidence="10">
    <location>
        <begin position="47"/>
        <end position="67"/>
    </location>
</feature>
<keyword evidence="8 10" id="KW-0406">Ion transport</keyword>
<feature type="transmembrane region" description="Helical" evidence="10">
    <location>
        <begin position="214"/>
        <end position="235"/>
    </location>
</feature>
<feature type="transmembrane region" description="Helical" evidence="10">
    <location>
        <begin position="373"/>
        <end position="394"/>
    </location>
</feature>
<feature type="transmembrane region" description="Helical" evidence="10">
    <location>
        <begin position="310"/>
        <end position="334"/>
    </location>
</feature>
<dbReference type="GO" id="GO:0006874">
    <property type="term" value="P:intracellular calcium ion homeostasis"/>
    <property type="evidence" value="ECO:0007669"/>
    <property type="project" value="TreeGrafter"/>
</dbReference>
<dbReference type="STRING" id="71717.A0A4Y7SXM3"/>
<dbReference type="OrthoDB" id="1699231at2759"/>
<dbReference type="InterPro" id="IPR004798">
    <property type="entry name" value="CAX-like"/>
</dbReference>
<feature type="transmembrane region" description="Helical" evidence="10">
    <location>
        <begin position="400"/>
        <end position="420"/>
    </location>
</feature>
<evidence type="ECO:0000256" key="7">
    <source>
        <dbReference type="ARBA" id="ARBA00022989"/>
    </source>
</evidence>
<comment type="subcellular location">
    <subcellularLocation>
        <location evidence="1">Endomembrane system</location>
        <topology evidence="1">Multi-pass membrane protein</topology>
    </subcellularLocation>
    <subcellularLocation>
        <location evidence="10">Vacuole membrane</location>
    </subcellularLocation>
</comment>
<dbReference type="InterPro" id="IPR004837">
    <property type="entry name" value="NaCa_Exmemb"/>
</dbReference>
<accession>A0A4Y7SXM3</accession>
<evidence type="ECO:0000256" key="1">
    <source>
        <dbReference type="ARBA" id="ARBA00004127"/>
    </source>
</evidence>
<proteinExistence type="inferred from homology"/>
<dbReference type="InterPro" id="IPR044880">
    <property type="entry name" value="NCX_ion-bd_dom_sf"/>
</dbReference>
<feature type="transmembrane region" description="Helical" evidence="10">
    <location>
        <begin position="172"/>
        <end position="193"/>
    </location>
</feature>
<keyword evidence="6 10" id="KW-0106">Calcium</keyword>
<evidence type="ECO:0000256" key="6">
    <source>
        <dbReference type="ARBA" id="ARBA00022837"/>
    </source>
</evidence>
<feature type="transmembrane region" description="Helical" evidence="10">
    <location>
        <begin position="74"/>
        <end position="92"/>
    </location>
</feature>
<dbReference type="GO" id="GO:0012505">
    <property type="term" value="C:endomembrane system"/>
    <property type="evidence" value="ECO:0007669"/>
    <property type="project" value="UniProtKB-SubCell"/>
</dbReference>
<dbReference type="NCBIfam" id="TIGR00846">
    <property type="entry name" value="caca2"/>
    <property type="match status" value="1"/>
</dbReference>
<dbReference type="GO" id="GO:0015369">
    <property type="term" value="F:calcium:proton antiporter activity"/>
    <property type="evidence" value="ECO:0007669"/>
    <property type="project" value="UniProtKB-UniRule"/>
</dbReference>
<keyword evidence="13" id="KW-1185">Reference proteome</keyword>
<comment type="similarity">
    <text evidence="2 10">Belongs to the Ca(2+):cation antiporter (CaCA) (TC 2.A.19) family.</text>
</comment>
<keyword evidence="5 10" id="KW-0812">Transmembrane</keyword>
<reference evidence="12 13" key="1">
    <citation type="journal article" date="2019" name="Nat. Ecol. Evol.">
        <title>Megaphylogeny resolves global patterns of mushroom evolution.</title>
        <authorList>
            <person name="Varga T."/>
            <person name="Krizsan K."/>
            <person name="Foldi C."/>
            <person name="Dima B."/>
            <person name="Sanchez-Garcia M."/>
            <person name="Sanchez-Ramirez S."/>
            <person name="Szollosi G.J."/>
            <person name="Szarkandi J.G."/>
            <person name="Papp V."/>
            <person name="Albert L."/>
            <person name="Andreopoulos W."/>
            <person name="Angelini C."/>
            <person name="Antonin V."/>
            <person name="Barry K.W."/>
            <person name="Bougher N.L."/>
            <person name="Buchanan P."/>
            <person name="Buyck B."/>
            <person name="Bense V."/>
            <person name="Catcheside P."/>
            <person name="Chovatia M."/>
            <person name="Cooper J."/>
            <person name="Damon W."/>
            <person name="Desjardin D."/>
            <person name="Finy P."/>
            <person name="Geml J."/>
            <person name="Haridas S."/>
            <person name="Hughes K."/>
            <person name="Justo A."/>
            <person name="Karasinski D."/>
            <person name="Kautmanova I."/>
            <person name="Kiss B."/>
            <person name="Kocsube S."/>
            <person name="Kotiranta H."/>
            <person name="LaButti K.M."/>
            <person name="Lechner B.E."/>
            <person name="Liimatainen K."/>
            <person name="Lipzen A."/>
            <person name="Lukacs Z."/>
            <person name="Mihaltcheva S."/>
            <person name="Morgado L.N."/>
            <person name="Niskanen T."/>
            <person name="Noordeloos M.E."/>
            <person name="Ohm R.A."/>
            <person name="Ortiz-Santana B."/>
            <person name="Ovrebo C."/>
            <person name="Racz N."/>
            <person name="Riley R."/>
            <person name="Savchenko A."/>
            <person name="Shiryaev A."/>
            <person name="Soop K."/>
            <person name="Spirin V."/>
            <person name="Szebenyi C."/>
            <person name="Tomsovsky M."/>
            <person name="Tulloss R.E."/>
            <person name="Uehling J."/>
            <person name="Grigoriev I.V."/>
            <person name="Vagvolgyi C."/>
            <person name="Papp T."/>
            <person name="Martin F.M."/>
            <person name="Miettinen O."/>
            <person name="Hibbett D.S."/>
            <person name="Nagy L.G."/>
        </authorList>
    </citation>
    <scope>NUCLEOTIDE SEQUENCE [LARGE SCALE GENOMIC DNA]</scope>
    <source>
        <strain evidence="12 13">FP101781</strain>
    </source>
</reference>
<dbReference type="PANTHER" id="PTHR31503">
    <property type="entry name" value="VACUOLAR CALCIUM ION TRANSPORTER"/>
    <property type="match status" value="1"/>
</dbReference>
<dbReference type="Gene3D" id="1.20.1420.30">
    <property type="entry name" value="NCX, central ion-binding region"/>
    <property type="match status" value="1"/>
</dbReference>
<evidence type="ECO:0000256" key="2">
    <source>
        <dbReference type="ARBA" id="ARBA00008170"/>
    </source>
</evidence>
<feature type="domain" description="Sodium/calcium exchanger membrane region" evidence="11">
    <location>
        <begin position="278"/>
        <end position="419"/>
    </location>
</feature>
<evidence type="ECO:0000313" key="12">
    <source>
        <dbReference type="EMBL" id="TEB26616.1"/>
    </source>
</evidence>
<dbReference type="EMBL" id="QPFP01000047">
    <property type="protein sequence ID" value="TEB26616.1"/>
    <property type="molecule type" value="Genomic_DNA"/>
</dbReference>
<evidence type="ECO:0000256" key="9">
    <source>
        <dbReference type="ARBA" id="ARBA00023136"/>
    </source>
</evidence>
<comment type="caution">
    <text evidence="12">The sequence shown here is derived from an EMBL/GenBank/DDBJ whole genome shotgun (WGS) entry which is preliminary data.</text>
</comment>
<dbReference type="InterPro" id="IPR004713">
    <property type="entry name" value="CaH_exchang"/>
</dbReference>
<keyword evidence="10" id="KW-0926">Vacuole</keyword>
<feature type="domain" description="Sodium/calcium exchanger membrane region" evidence="11">
    <location>
        <begin position="77"/>
        <end position="237"/>
    </location>
</feature>
<keyword evidence="9 10" id="KW-0472">Membrane</keyword>
<evidence type="ECO:0000256" key="3">
    <source>
        <dbReference type="ARBA" id="ARBA00022448"/>
    </source>
</evidence>
<dbReference type="GO" id="GO:0000329">
    <property type="term" value="C:fungal-type vacuole membrane"/>
    <property type="evidence" value="ECO:0007669"/>
    <property type="project" value="TreeGrafter"/>
</dbReference>
<feature type="transmembrane region" description="Helical" evidence="10">
    <location>
        <begin position="141"/>
        <end position="160"/>
    </location>
</feature>
<dbReference type="AlphaFoldDB" id="A0A4Y7SXM3"/>
<evidence type="ECO:0000256" key="10">
    <source>
        <dbReference type="RuleBase" id="RU365028"/>
    </source>
</evidence>
<dbReference type="Pfam" id="PF01699">
    <property type="entry name" value="Na_Ca_ex"/>
    <property type="match status" value="2"/>
</dbReference>
<evidence type="ECO:0000256" key="8">
    <source>
        <dbReference type="ARBA" id="ARBA00023065"/>
    </source>
</evidence>
<keyword evidence="7 10" id="KW-1133">Transmembrane helix</keyword>
<comment type="function">
    <text evidence="10">Has a role in promoting intracellular calcium ion sequestration via the exchange of calcium ions for hydrogen ions across the vacuolar membrane. Involved also in manganese ion homeostasis via its uptake into the vacuole.</text>
</comment>
<name>A0A4Y7SXM3_COPMI</name>
<dbReference type="PANTHER" id="PTHR31503:SF22">
    <property type="entry name" value="VACUOLAR CALCIUM ION TRANSPORTER"/>
    <property type="match status" value="1"/>
</dbReference>
<feature type="transmembrane region" description="Helical" evidence="10">
    <location>
        <begin position="107"/>
        <end position="129"/>
    </location>
</feature>
<feature type="transmembrane region" description="Helical" evidence="10">
    <location>
        <begin position="276"/>
        <end position="298"/>
    </location>
</feature>
<dbReference type="NCBIfam" id="TIGR00378">
    <property type="entry name" value="cax"/>
    <property type="match status" value="1"/>
</dbReference>
<gene>
    <name evidence="12" type="ORF">FA13DRAFT_1795536</name>
</gene>
<evidence type="ECO:0000259" key="11">
    <source>
        <dbReference type="Pfam" id="PF01699"/>
    </source>
</evidence>
<organism evidence="12 13">
    <name type="scientific">Coprinellus micaceus</name>
    <name type="common">Glistening ink-cap mushroom</name>
    <name type="synonym">Coprinus micaceus</name>
    <dbReference type="NCBI Taxonomy" id="71717"/>
    <lineage>
        <taxon>Eukaryota</taxon>
        <taxon>Fungi</taxon>
        <taxon>Dikarya</taxon>
        <taxon>Basidiomycota</taxon>
        <taxon>Agaricomycotina</taxon>
        <taxon>Agaricomycetes</taxon>
        <taxon>Agaricomycetidae</taxon>
        <taxon>Agaricales</taxon>
        <taxon>Agaricineae</taxon>
        <taxon>Psathyrellaceae</taxon>
        <taxon>Coprinellus</taxon>
    </lineage>
</organism>
<evidence type="ECO:0000256" key="4">
    <source>
        <dbReference type="ARBA" id="ARBA00022568"/>
    </source>
</evidence>
<keyword evidence="3 10" id="KW-0813">Transport</keyword>
<feature type="transmembrane region" description="Helical" evidence="10">
    <location>
        <begin position="340"/>
        <end position="366"/>
    </location>
</feature>
<protein>
    <recommendedName>
        <fullName evidence="10">Vacuolar calcium ion transporter</fullName>
    </recommendedName>
</protein>
<keyword evidence="4 10" id="KW-0109">Calcium transport</keyword>